<sequence length="273" mass="31985">MNNFENVENKFRRYKANVSIAGTTQFHLRNPYVIAWWSAAFPGFGHLLLSKYLRGLVLFIWEVIVNYNAKINLAMVYSFCGDIQLAKETIDTRWMLMYIPVYLFGIWDSYRTCVDMNKVYLLAEREDAPFNSFSIGALEINYLDKRKPIMSVLWSLFMPGLGQLHIHRILTAFFSLVWTIIFLYFSKTLVAVHHLFLGEIAHATEVLDKQWLLYMPSMWGFAVFDSYMNTVENNKLFDSEQKTHLIKKFQNPKFKVKKGKVVGDKGDPNFLHF</sequence>
<accession>A0A559K9N6</accession>
<dbReference type="OrthoDB" id="1681403at2"/>
<keyword evidence="1" id="KW-1133">Transmembrane helix</keyword>
<dbReference type="RefSeq" id="WP_144849112.1">
    <property type="nucleotide sequence ID" value="NZ_VNJI01000020.1"/>
</dbReference>
<gene>
    <name evidence="2" type="ORF">FPZ49_17280</name>
</gene>
<evidence type="ECO:0000256" key="1">
    <source>
        <dbReference type="SAM" id="Phobius"/>
    </source>
</evidence>
<feature type="transmembrane region" description="Helical" evidence="1">
    <location>
        <begin position="166"/>
        <end position="185"/>
    </location>
</feature>
<evidence type="ECO:0000313" key="3">
    <source>
        <dbReference type="Proteomes" id="UP000317036"/>
    </source>
</evidence>
<organism evidence="2 3">
    <name type="scientific">Paenibacillus cremeus</name>
    <dbReference type="NCBI Taxonomy" id="2163881"/>
    <lineage>
        <taxon>Bacteria</taxon>
        <taxon>Bacillati</taxon>
        <taxon>Bacillota</taxon>
        <taxon>Bacilli</taxon>
        <taxon>Bacillales</taxon>
        <taxon>Paenibacillaceae</taxon>
        <taxon>Paenibacillus</taxon>
    </lineage>
</organism>
<dbReference type="Proteomes" id="UP000317036">
    <property type="component" value="Unassembled WGS sequence"/>
</dbReference>
<proteinExistence type="predicted"/>
<keyword evidence="1" id="KW-0812">Transmembrane</keyword>
<dbReference type="AlphaFoldDB" id="A0A559K9N6"/>
<keyword evidence="1" id="KW-0472">Membrane</keyword>
<comment type="caution">
    <text evidence="2">The sequence shown here is derived from an EMBL/GenBank/DDBJ whole genome shotgun (WGS) entry which is preliminary data.</text>
</comment>
<name>A0A559K9N6_9BACL</name>
<protein>
    <submittedName>
        <fullName evidence="2">Uncharacterized protein</fullName>
    </submittedName>
</protein>
<reference evidence="2 3" key="1">
    <citation type="submission" date="2019-07" db="EMBL/GenBank/DDBJ databases">
        <authorList>
            <person name="Kim J."/>
        </authorList>
    </citation>
    <scope>NUCLEOTIDE SEQUENCE [LARGE SCALE GENOMIC DNA]</scope>
    <source>
        <strain evidence="2 3">JC52</strain>
    </source>
</reference>
<keyword evidence="3" id="KW-1185">Reference proteome</keyword>
<evidence type="ECO:0000313" key="2">
    <source>
        <dbReference type="EMBL" id="TVY08803.1"/>
    </source>
</evidence>
<feature type="transmembrane region" description="Helical" evidence="1">
    <location>
        <begin position="32"/>
        <end position="49"/>
    </location>
</feature>
<dbReference type="EMBL" id="VNJI01000020">
    <property type="protein sequence ID" value="TVY08803.1"/>
    <property type="molecule type" value="Genomic_DNA"/>
</dbReference>